<dbReference type="PANTHER" id="PTHR43414:SF6">
    <property type="entry name" value="MULTIDRUG RESISTANCE PROTEIN MDTG"/>
    <property type="match status" value="1"/>
</dbReference>
<feature type="transmembrane region" description="Helical" evidence="7">
    <location>
        <begin position="399"/>
        <end position="417"/>
    </location>
</feature>
<dbReference type="EMBL" id="AZGF01000014">
    <property type="protein sequence ID" value="KRM11846.1"/>
    <property type="molecule type" value="Genomic_DNA"/>
</dbReference>
<evidence type="ECO:0000256" key="7">
    <source>
        <dbReference type="SAM" id="Phobius"/>
    </source>
</evidence>
<evidence type="ECO:0000256" key="3">
    <source>
        <dbReference type="ARBA" id="ARBA00022475"/>
    </source>
</evidence>
<evidence type="ECO:0000256" key="4">
    <source>
        <dbReference type="ARBA" id="ARBA00022692"/>
    </source>
</evidence>
<dbReference type="PRINTS" id="PR01035">
    <property type="entry name" value="TCRTETA"/>
</dbReference>
<evidence type="ECO:0000256" key="1">
    <source>
        <dbReference type="ARBA" id="ARBA00004651"/>
    </source>
</evidence>
<feature type="transmembrane region" description="Helical" evidence="7">
    <location>
        <begin position="309"/>
        <end position="328"/>
    </location>
</feature>
<keyword evidence="6 7" id="KW-0472">Membrane</keyword>
<dbReference type="PANTHER" id="PTHR43414">
    <property type="entry name" value="MULTIDRUG RESISTANCE PROTEIN MDTG"/>
    <property type="match status" value="1"/>
</dbReference>
<feature type="transmembrane region" description="Helical" evidence="7">
    <location>
        <begin position="277"/>
        <end position="297"/>
    </location>
</feature>
<comment type="caution">
    <text evidence="9">The sequence shown here is derived from an EMBL/GenBank/DDBJ whole genome shotgun (WGS) entry which is preliminary data.</text>
</comment>
<feature type="transmembrane region" description="Helical" evidence="7">
    <location>
        <begin position="161"/>
        <end position="183"/>
    </location>
</feature>
<keyword evidence="4 7" id="KW-0812">Transmembrane</keyword>
<proteinExistence type="predicted"/>
<feature type="transmembrane region" description="Helical" evidence="7">
    <location>
        <begin position="71"/>
        <end position="92"/>
    </location>
</feature>
<dbReference type="PATRIC" id="fig|1423807.3.peg.526"/>
<evidence type="ECO:0000313" key="10">
    <source>
        <dbReference type="Proteomes" id="UP000051820"/>
    </source>
</evidence>
<feature type="transmembrane region" description="Helical" evidence="7">
    <location>
        <begin position="35"/>
        <end position="59"/>
    </location>
</feature>
<evidence type="ECO:0000313" key="9">
    <source>
        <dbReference type="EMBL" id="KRM11846.1"/>
    </source>
</evidence>
<dbReference type="CDD" id="cd17391">
    <property type="entry name" value="MFS_MdtG_MDR_like"/>
    <property type="match status" value="1"/>
</dbReference>
<evidence type="ECO:0000256" key="2">
    <source>
        <dbReference type="ARBA" id="ARBA00022448"/>
    </source>
</evidence>
<evidence type="ECO:0000256" key="5">
    <source>
        <dbReference type="ARBA" id="ARBA00022989"/>
    </source>
</evidence>
<feature type="domain" description="Major facilitator superfamily (MFS) profile" evidence="8">
    <location>
        <begin position="33"/>
        <end position="421"/>
    </location>
</feature>
<comment type="subcellular location">
    <subcellularLocation>
        <location evidence="1">Cell membrane</location>
        <topology evidence="1">Multi-pass membrane protein</topology>
    </subcellularLocation>
</comment>
<sequence length="426" mass="46873">MHKVSDNITPKEGRLMQTLRTKIFRPREPWEKNLIVLWFSLFANGMAFSEIMPFMSLYIDTLGKFTKNQLNFYSGLIFSITFLVLAVISPLWGKLADRYGRKPMIVRASVGMTIIITSMGFVTNVWQLFALRFIQGIFSGYSSNVNALIATEAPKEKSGMALGTLMAGFTGGNLLGPLVGGFLSSTFNYRVTFMVTGCLLLFEAILTIFFVHETNFHPVEAKKLSSTKQVFKALKNPQMIIGLITTTLIIQAANNSITPIISLYVRELMHHTGDVTMVSGVVAAAPGVATIIAAPMLGRLGDRIGTERILSIGFILAICFFIPTAFVTNIWELGILRFLVGISDATMLPQVQTLLTKNTPNEITSRIFSWNQSFQSLGNVIGPMLGAFVAGYFDYGGVFLSTALLVALNFVLFRINVASTKHAKIS</sequence>
<dbReference type="InterPro" id="IPR020846">
    <property type="entry name" value="MFS_dom"/>
</dbReference>
<accession>A0A0R1W9S0</accession>
<organism evidence="9 10">
    <name type="scientific">Paucilactobacillus suebicus DSM 5007 = KCTC 3549</name>
    <dbReference type="NCBI Taxonomy" id="1423807"/>
    <lineage>
        <taxon>Bacteria</taxon>
        <taxon>Bacillati</taxon>
        <taxon>Bacillota</taxon>
        <taxon>Bacilli</taxon>
        <taxon>Lactobacillales</taxon>
        <taxon>Lactobacillaceae</taxon>
        <taxon>Paucilactobacillus</taxon>
    </lineage>
</organism>
<evidence type="ECO:0000256" key="6">
    <source>
        <dbReference type="ARBA" id="ARBA00023136"/>
    </source>
</evidence>
<dbReference type="AlphaFoldDB" id="A0A0R1W9S0"/>
<keyword evidence="3" id="KW-1003">Cell membrane</keyword>
<keyword evidence="5 7" id="KW-1133">Transmembrane helix</keyword>
<dbReference type="GO" id="GO:0022857">
    <property type="term" value="F:transmembrane transporter activity"/>
    <property type="evidence" value="ECO:0007669"/>
    <property type="project" value="InterPro"/>
</dbReference>
<gene>
    <name evidence="9" type="ORF">FD16_GL000518</name>
</gene>
<dbReference type="InterPro" id="IPR001958">
    <property type="entry name" value="Tet-R_TetA/multi-R_MdtG-like"/>
</dbReference>
<keyword evidence="10" id="KW-1185">Reference proteome</keyword>
<reference evidence="9 10" key="1">
    <citation type="journal article" date="2015" name="Genome Announc.">
        <title>Expanding the biotechnology potential of lactobacilli through comparative genomics of 213 strains and associated genera.</title>
        <authorList>
            <person name="Sun Z."/>
            <person name="Harris H.M."/>
            <person name="McCann A."/>
            <person name="Guo C."/>
            <person name="Argimon S."/>
            <person name="Zhang W."/>
            <person name="Yang X."/>
            <person name="Jeffery I.B."/>
            <person name="Cooney J.C."/>
            <person name="Kagawa T.F."/>
            <person name="Liu W."/>
            <person name="Song Y."/>
            <person name="Salvetti E."/>
            <person name="Wrobel A."/>
            <person name="Rasinkangas P."/>
            <person name="Parkhill J."/>
            <person name="Rea M.C."/>
            <person name="O'Sullivan O."/>
            <person name="Ritari J."/>
            <person name="Douillard F.P."/>
            <person name="Paul Ross R."/>
            <person name="Yang R."/>
            <person name="Briner A.E."/>
            <person name="Felis G.E."/>
            <person name="de Vos W.M."/>
            <person name="Barrangou R."/>
            <person name="Klaenhammer T.R."/>
            <person name="Caufield P.W."/>
            <person name="Cui Y."/>
            <person name="Zhang H."/>
            <person name="O'Toole P.W."/>
        </authorList>
    </citation>
    <scope>NUCLEOTIDE SEQUENCE [LARGE SCALE GENOMIC DNA]</scope>
    <source>
        <strain evidence="9 10">DSM 5007</strain>
    </source>
</reference>
<dbReference type="GO" id="GO:0005886">
    <property type="term" value="C:plasma membrane"/>
    <property type="evidence" value="ECO:0007669"/>
    <property type="project" value="UniProtKB-SubCell"/>
</dbReference>
<evidence type="ECO:0000259" key="8">
    <source>
        <dbReference type="PROSITE" id="PS50850"/>
    </source>
</evidence>
<dbReference type="SUPFAM" id="SSF103473">
    <property type="entry name" value="MFS general substrate transporter"/>
    <property type="match status" value="1"/>
</dbReference>
<feature type="transmembrane region" description="Helical" evidence="7">
    <location>
        <begin position="189"/>
        <end position="211"/>
    </location>
</feature>
<dbReference type="PROSITE" id="PS50850">
    <property type="entry name" value="MFS"/>
    <property type="match status" value="1"/>
</dbReference>
<feature type="transmembrane region" description="Helical" evidence="7">
    <location>
        <begin position="104"/>
        <end position="123"/>
    </location>
</feature>
<dbReference type="Pfam" id="PF07690">
    <property type="entry name" value="MFS_1"/>
    <property type="match status" value="1"/>
</dbReference>
<dbReference type="eggNOG" id="COG2814">
    <property type="taxonomic scope" value="Bacteria"/>
</dbReference>
<keyword evidence="2" id="KW-0813">Transport</keyword>
<dbReference type="Proteomes" id="UP000051820">
    <property type="component" value="Unassembled WGS sequence"/>
</dbReference>
<name>A0A0R1W9S0_9LACO</name>
<dbReference type="Gene3D" id="1.20.1250.20">
    <property type="entry name" value="MFS general substrate transporter like domains"/>
    <property type="match status" value="2"/>
</dbReference>
<protein>
    <submittedName>
        <fullName evidence="9">Major facilitator superfamily permease</fullName>
    </submittedName>
</protein>
<dbReference type="InterPro" id="IPR036259">
    <property type="entry name" value="MFS_trans_sf"/>
</dbReference>
<dbReference type="InterPro" id="IPR011701">
    <property type="entry name" value="MFS"/>
</dbReference>